<reference evidence="2" key="1">
    <citation type="journal article" date="2015" name="PLoS Genet.">
        <title>The dynamic genome and transcriptome of the human fungal pathogen Blastomyces and close relative Emmonsia.</title>
        <authorList>
            <person name="Munoz J.F."/>
            <person name="Gauthier G.M."/>
            <person name="Desjardins C.A."/>
            <person name="Gallo J.E."/>
            <person name="Holder J."/>
            <person name="Sullivan T.D."/>
            <person name="Marty A.J."/>
            <person name="Carmen J.C."/>
            <person name="Chen Z."/>
            <person name="Ding L."/>
            <person name="Gujja S."/>
            <person name="Magrini V."/>
            <person name="Misas E."/>
            <person name="Mitreva M."/>
            <person name="Priest M."/>
            <person name="Saif S."/>
            <person name="Whiston E.A."/>
            <person name="Young S."/>
            <person name="Zeng Q."/>
            <person name="Goldman W.E."/>
            <person name="Mardis E.R."/>
            <person name="Taylor J.W."/>
            <person name="McEwen J.G."/>
            <person name="Clay O.K."/>
            <person name="Klein B.S."/>
            <person name="Cuomo C.A."/>
        </authorList>
    </citation>
    <scope>NUCLEOTIDE SEQUENCE [LARGE SCALE GENOMIC DNA]</scope>
    <source>
        <strain evidence="2">UAMH 3008</strain>
    </source>
</reference>
<dbReference type="GO" id="GO:0070628">
    <property type="term" value="F:proteasome binding"/>
    <property type="evidence" value="ECO:0007669"/>
    <property type="project" value="InterPro"/>
</dbReference>
<dbReference type="PANTHER" id="PTHR42342">
    <property type="entry name" value="STATIONARY PHASE PROTEIN 5"/>
    <property type="match status" value="1"/>
</dbReference>
<dbReference type="InterPro" id="IPR038816">
    <property type="entry name" value="Stationary_phase_5"/>
</dbReference>
<evidence type="ECO:0000313" key="2">
    <source>
        <dbReference type="Proteomes" id="UP000034164"/>
    </source>
</evidence>
<organism evidence="1 2">
    <name type="scientific">[Emmonsia] crescens</name>
    <dbReference type="NCBI Taxonomy" id="73230"/>
    <lineage>
        <taxon>Eukaryota</taxon>
        <taxon>Fungi</taxon>
        <taxon>Dikarya</taxon>
        <taxon>Ascomycota</taxon>
        <taxon>Pezizomycotina</taxon>
        <taxon>Eurotiomycetes</taxon>
        <taxon>Eurotiomycetidae</taxon>
        <taxon>Onygenales</taxon>
        <taxon>Ajellomycetaceae</taxon>
        <taxon>Emergomyces</taxon>
    </lineage>
</organism>
<dbReference type="Proteomes" id="UP000034164">
    <property type="component" value="Unassembled WGS sequence"/>
</dbReference>
<dbReference type="GO" id="GO:0043248">
    <property type="term" value="P:proteasome assembly"/>
    <property type="evidence" value="ECO:0007669"/>
    <property type="project" value="TreeGrafter"/>
</dbReference>
<gene>
    <name evidence="1" type="ORF">EMCG_05543</name>
</gene>
<sequence>MAPSSGHQLLPKIWRVARFAFEKATRAVKARVTEPVEPSRLAYQPIYARISHRQPINRIAAIRQTQSRYYSSSRTTTRSLTRALQASRIGAAVGRITTRTPFASTLRPNLTGGTLCRTAGGYALGAGRLGGARYFSNGPACPAQVVQNVSAGVRAFWLSGQRARFDGVDQQTGRKQYRTVTALQDEAGRKMQGIPRNAPGSYIDFRLSPTITAFARLASLQKSSVADAAEPVNLNTDNLMDFLSLDFARALKDLAAVLNDLKRLATLGDLPLSLHDQSTLRVRFPGCDVESVEHLCDEVGVQRGVIRQDEDFEAQNGTEMALLFPFAPSHVGSASELFPAVAYGHKSPDMLNWRHMMSSEELMEPSPGTTGQDYHFVGSDEHNPWASARMSSGYSSMNISELGDRAFFPDLAETATPTATFSHYGGFQGIYKFIEECDRAKR</sequence>
<dbReference type="VEuPathDB" id="FungiDB:EMCG_05543"/>
<accession>A0A0G2HNK0</accession>
<protein>
    <recommendedName>
        <fullName evidence="3">Casein kinase II beta 2 subunit</fullName>
    </recommendedName>
</protein>
<evidence type="ECO:0008006" key="3">
    <source>
        <dbReference type="Google" id="ProtNLM"/>
    </source>
</evidence>
<comment type="caution">
    <text evidence="1">The sequence shown here is derived from an EMBL/GenBank/DDBJ whole genome shotgun (WGS) entry which is preliminary data.</text>
</comment>
<proteinExistence type="predicted"/>
<name>A0A0G2HNK0_9EURO</name>
<dbReference type="AlphaFoldDB" id="A0A0G2HNK0"/>
<dbReference type="EMBL" id="LCZI01001730">
    <property type="protein sequence ID" value="KKZ57991.1"/>
    <property type="molecule type" value="Genomic_DNA"/>
</dbReference>
<dbReference type="OrthoDB" id="416253at2759"/>
<dbReference type="PANTHER" id="PTHR42342:SF1">
    <property type="entry name" value="STATIONARY PHASE PROTEIN 5"/>
    <property type="match status" value="1"/>
</dbReference>
<evidence type="ECO:0000313" key="1">
    <source>
        <dbReference type="EMBL" id="KKZ57991.1"/>
    </source>
</evidence>